<protein>
    <recommendedName>
        <fullName evidence="2">pH-response regulator protein palC</fullName>
    </recommendedName>
</protein>
<dbReference type="Proteomes" id="UP001152607">
    <property type="component" value="Unassembled WGS sequence"/>
</dbReference>
<dbReference type="OrthoDB" id="10266451at2759"/>
<dbReference type="EMBL" id="CAOQHR010000003">
    <property type="protein sequence ID" value="CAI6332183.1"/>
    <property type="molecule type" value="Genomic_DNA"/>
</dbReference>
<evidence type="ECO:0000256" key="3">
    <source>
        <dbReference type="SAM" id="MobiDB-lite"/>
    </source>
</evidence>
<gene>
    <name evidence="5" type="ORF">PDIGIT_LOCUS5213</name>
</gene>
<keyword evidence="6" id="KW-1185">Reference proteome</keyword>
<sequence>MMLCRQDPRYLEYLHQQLQLEALHQQHFTMPFPFVLPTTSGISFTDYFSSSTHPSLPNCATTARGVVRDVLKRYKRIPPATQASNLSTVLAAIQDYLPYLFALDAGLSGTSCAGEEIDLVLVKELEVEWRSTLGSALPGREPARIKLRSLESELFFTLSTLAYVYSLQGRAQLHTLYHATLPSPEQRKTAISTAMNYFLDANAVHTYLVNRAQQWNNQPLAADISGPVLGALAELSMAEATIISVLKDDPYPAVIVEERNKQNRDWMFKGVEIPKVRAHLFARLCLAASEHAAKAQSMLGRAKVDETFLKYVDDLRRTAKAKACRFLGCDAELGGKTGDGIAWLRGAKKELGFTAVGADEDKKSSGLSKLKKEWKEKREDKKVEKGDGWGADAGKFEEGRIVDMLLKKWEKMNDTMGVQLIPPSEQLIATMPSGRDIHTPKMYIIPALEEHSIIRMRAPPDPGEAFEGEEDDSGDEEREAAAHGAPVGAFPGTKGEYSAGTSYY</sequence>
<accession>A0A9W4XHJ6</accession>
<feature type="region of interest" description="Disordered" evidence="3">
    <location>
        <begin position="458"/>
        <end position="504"/>
    </location>
</feature>
<evidence type="ECO:0000256" key="2">
    <source>
        <dbReference type="ARBA" id="ARBA00022193"/>
    </source>
</evidence>
<feature type="compositionally biased region" description="Acidic residues" evidence="3">
    <location>
        <begin position="464"/>
        <end position="478"/>
    </location>
</feature>
<dbReference type="GO" id="GO:0071467">
    <property type="term" value="P:cellular response to pH"/>
    <property type="evidence" value="ECO:0007669"/>
    <property type="project" value="InterPro"/>
</dbReference>
<name>A0A9W4XHJ6_9PLEO</name>
<organism evidence="5 6">
    <name type="scientific">Periconia digitata</name>
    <dbReference type="NCBI Taxonomy" id="1303443"/>
    <lineage>
        <taxon>Eukaryota</taxon>
        <taxon>Fungi</taxon>
        <taxon>Dikarya</taxon>
        <taxon>Ascomycota</taxon>
        <taxon>Pezizomycotina</taxon>
        <taxon>Dothideomycetes</taxon>
        <taxon>Pleosporomycetidae</taxon>
        <taxon>Pleosporales</taxon>
        <taxon>Massarineae</taxon>
        <taxon>Periconiaceae</taxon>
        <taxon>Periconia</taxon>
    </lineage>
</organism>
<evidence type="ECO:0000313" key="6">
    <source>
        <dbReference type="Proteomes" id="UP001152607"/>
    </source>
</evidence>
<dbReference type="PANTHER" id="PTHR40463:SF1">
    <property type="entry name" value="PH-RESPONSE REGULATOR PROTEIN PALC"/>
    <property type="match status" value="1"/>
</dbReference>
<dbReference type="SMART" id="SM01041">
    <property type="entry name" value="BRO1"/>
    <property type="match status" value="1"/>
</dbReference>
<evidence type="ECO:0000256" key="1">
    <source>
        <dbReference type="ARBA" id="ARBA00010997"/>
    </source>
</evidence>
<reference evidence="5" key="1">
    <citation type="submission" date="2023-01" db="EMBL/GenBank/DDBJ databases">
        <authorList>
            <person name="Van Ghelder C."/>
            <person name="Rancurel C."/>
        </authorList>
    </citation>
    <scope>NUCLEOTIDE SEQUENCE</scope>
    <source>
        <strain evidence="5">CNCM I-4278</strain>
    </source>
</reference>
<dbReference type="Gene3D" id="1.25.40.280">
    <property type="entry name" value="alix/aip1 like domains"/>
    <property type="match status" value="1"/>
</dbReference>
<dbReference type="InterPro" id="IPR004328">
    <property type="entry name" value="BRO1_dom"/>
</dbReference>
<proteinExistence type="inferred from homology"/>
<dbReference type="InterPro" id="IPR037505">
    <property type="entry name" value="pH-resp_palC"/>
</dbReference>
<feature type="domain" description="BRO1" evidence="4">
    <location>
        <begin position="30"/>
        <end position="504"/>
    </location>
</feature>
<dbReference type="AlphaFoldDB" id="A0A9W4XHJ6"/>
<dbReference type="GO" id="GO:0005886">
    <property type="term" value="C:plasma membrane"/>
    <property type="evidence" value="ECO:0007669"/>
    <property type="project" value="TreeGrafter"/>
</dbReference>
<evidence type="ECO:0000259" key="4">
    <source>
        <dbReference type="PROSITE" id="PS51180"/>
    </source>
</evidence>
<dbReference type="InterPro" id="IPR038499">
    <property type="entry name" value="BRO1_sf"/>
</dbReference>
<comment type="similarity">
    <text evidence="1">Belongs to the palC family.</text>
</comment>
<dbReference type="Pfam" id="PF03097">
    <property type="entry name" value="BRO1"/>
    <property type="match status" value="1"/>
</dbReference>
<dbReference type="CDD" id="cd09245">
    <property type="entry name" value="BRO1_UmRIM23-like"/>
    <property type="match status" value="1"/>
</dbReference>
<dbReference type="PROSITE" id="PS51180">
    <property type="entry name" value="BRO1"/>
    <property type="match status" value="1"/>
</dbReference>
<dbReference type="PANTHER" id="PTHR40463">
    <property type="entry name" value="PH-RESPONSE REGULATOR PROTEIN PALC"/>
    <property type="match status" value="1"/>
</dbReference>
<comment type="caution">
    <text evidence="5">The sequence shown here is derived from an EMBL/GenBank/DDBJ whole genome shotgun (WGS) entry which is preliminary data.</text>
</comment>
<evidence type="ECO:0000313" key="5">
    <source>
        <dbReference type="EMBL" id="CAI6332183.1"/>
    </source>
</evidence>